<organism evidence="1 2">
    <name type="scientific">Paenibacillus lignilyticus</name>
    <dbReference type="NCBI Taxonomy" id="1172615"/>
    <lineage>
        <taxon>Bacteria</taxon>
        <taxon>Bacillati</taxon>
        <taxon>Bacillota</taxon>
        <taxon>Bacilli</taxon>
        <taxon>Bacillales</taxon>
        <taxon>Paenibacillaceae</taxon>
        <taxon>Paenibacillus</taxon>
    </lineage>
</organism>
<accession>A0ABS5CMW2</accession>
<dbReference type="EMBL" id="JAGKSP010000032">
    <property type="protein sequence ID" value="MBP3967166.1"/>
    <property type="molecule type" value="Genomic_DNA"/>
</dbReference>
<evidence type="ECO:0000313" key="2">
    <source>
        <dbReference type="Proteomes" id="UP000673394"/>
    </source>
</evidence>
<proteinExistence type="predicted"/>
<reference evidence="1 2" key="1">
    <citation type="submission" date="2021-04" db="EMBL/GenBank/DDBJ databases">
        <title>Paenibacillus sp. DLE-14 whole genome sequence.</title>
        <authorList>
            <person name="Ham Y.J."/>
        </authorList>
    </citation>
    <scope>NUCLEOTIDE SEQUENCE [LARGE SCALE GENOMIC DNA]</scope>
    <source>
        <strain evidence="1 2">DLE-14</strain>
    </source>
</reference>
<gene>
    <name evidence="1" type="ORF">I8J30_31300</name>
</gene>
<name>A0ABS5CMW2_9BACL</name>
<keyword evidence="2" id="KW-1185">Reference proteome</keyword>
<comment type="caution">
    <text evidence="1">The sequence shown here is derived from an EMBL/GenBank/DDBJ whole genome shotgun (WGS) entry which is preliminary data.</text>
</comment>
<dbReference type="Proteomes" id="UP000673394">
    <property type="component" value="Unassembled WGS sequence"/>
</dbReference>
<sequence>MNVTVEDNRQIQLLRFDINTNFIIGYDISVKKMLIIPKDKVRSIETFKTNYQQDKSKYNPVSPQYAEDKQVIAPIDAFYKYRMAKHKDDKDTKQYLSYFTIGYTYNYMNGITGVSSYILTNKMNHESYRDRSVTEFYGYVCSNPESEPSRKGDATNITYRKVYVKEMWTGQNYNLVFTLKSSDKQIWKIDNIEETSFSFDQ</sequence>
<protein>
    <submittedName>
        <fullName evidence="1">Uncharacterized protein</fullName>
    </submittedName>
</protein>
<evidence type="ECO:0000313" key="1">
    <source>
        <dbReference type="EMBL" id="MBP3967166.1"/>
    </source>
</evidence>